<reference evidence="3" key="1">
    <citation type="journal article" date="2019" name="Int. J. Syst. Evol. Microbiol.">
        <title>The Global Catalogue of Microorganisms (GCM) 10K type strain sequencing project: providing services to taxonomists for standard genome sequencing and annotation.</title>
        <authorList>
            <consortium name="The Broad Institute Genomics Platform"/>
            <consortium name="The Broad Institute Genome Sequencing Center for Infectious Disease"/>
            <person name="Wu L."/>
            <person name="Ma J."/>
        </authorList>
    </citation>
    <scope>NUCLEOTIDE SEQUENCE [LARGE SCALE GENOMIC DNA]</scope>
    <source>
        <strain evidence="3">CGMCC 1.15399</strain>
    </source>
</reference>
<comment type="caution">
    <text evidence="2">The sequence shown here is derived from an EMBL/GenBank/DDBJ whole genome shotgun (WGS) entry which is preliminary data.</text>
</comment>
<evidence type="ECO:0000259" key="1">
    <source>
        <dbReference type="Pfam" id="PF12697"/>
    </source>
</evidence>
<dbReference type="PANTHER" id="PTHR43433:SF5">
    <property type="entry name" value="AB HYDROLASE-1 DOMAIN-CONTAINING PROTEIN"/>
    <property type="match status" value="1"/>
</dbReference>
<organism evidence="2 3">
    <name type="scientific">Nonomuraea guangzhouensis</name>
    <dbReference type="NCBI Taxonomy" id="1291555"/>
    <lineage>
        <taxon>Bacteria</taxon>
        <taxon>Bacillati</taxon>
        <taxon>Actinomycetota</taxon>
        <taxon>Actinomycetes</taxon>
        <taxon>Streptosporangiales</taxon>
        <taxon>Streptosporangiaceae</taxon>
        <taxon>Nonomuraea</taxon>
    </lineage>
</organism>
<dbReference type="EMBL" id="JBHUCM010000032">
    <property type="protein sequence ID" value="MFD1542700.1"/>
    <property type="molecule type" value="Genomic_DNA"/>
</dbReference>
<dbReference type="RefSeq" id="WP_219538315.1">
    <property type="nucleotide sequence ID" value="NZ_JAHKRM010000046.1"/>
</dbReference>
<sequence>MGTVQSKDGTTIAFDAWGDGQPLIMIDGATAHRAVNPINAEVGQLLREEFQVYAYDRRGRGESTDTLPYALEREIEDLAALIDDAGGSAVVFGWSSGAVLALHAAAAGLPITRLALFEPPFVVDDGRPPLPADYVQRLDADVADGRPGDAVELFMTAAAGVPADAVAGMRQAPFWPAVEAVAHTIAYDGRIMGSTMSGAPLPADRWAAITMPVLVMHGTGTMPWLITAAQALADLLPTATLRAVPGENHGTTADVLAPALRQFAEGH</sequence>
<keyword evidence="2" id="KW-0378">Hydrolase</keyword>
<keyword evidence="3" id="KW-1185">Reference proteome</keyword>
<dbReference type="GO" id="GO:0016787">
    <property type="term" value="F:hydrolase activity"/>
    <property type="evidence" value="ECO:0007669"/>
    <property type="project" value="UniProtKB-KW"/>
</dbReference>
<accession>A0ABW4GJB6</accession>
<dbReference type="Proteomes" id="UP001597097">
    <property type="component" value="Unassembled WGS sequence"/>
</dbReference>
<gene>
    <name evidence="2" type="ORF">ACFSJ0_36985</name>
</gene>
<proteinExistence type="predicted"/>
<dbReference type="PANTHER" id="PTHR43433">
    <property type="entry name" value="HYDROLASE, ALPHA/BETA FOLD FAMILY PROTEIN"/>
    <property type="match status" value="1"/>
</dbReference>
<dbReference type="Pfam" id="PF12697">
    <property type="entry name" value="Abhydrolase_6"/>
    <property type="match status" value="1"/>
</dbReference>
<name>A0ABW4GJB6_9ACTN</name>
<evidence type="ECO:0000313" key="2">
    <source>
        <dbReference type="EMBL" id="MFD1542700.1"/>
    </source>
</evidence>
<evidence type="ECO:0000313" key="3">
    <source>
        <dbReference type="Proteomes" id="UP001597097"/>
    </source>
</evidence>
<dbReference type="InterPro" id="IPR050471">
    <property type="entry name" value="AB_hydrolase"/>
</dbReference>
<feature type="domain" description="AB hydrolase-1" evidence="1">
    <location>
        <begin position="41"/>
        <end position="250"/>
    </location>
</feature>
<protein>
    <submittedName>
        <fullName evidence="2">Alpha/beta fold hydrolase</fullName>
    </submittedName>
</protein>
<dbReference type="InterPro" id="IPR000073">
    <property type="entry name" value="AB_hydrolase_1"/>
</dbReference>